<reference evidence="4 5" key="1">
    <citation type="submission" date="2018-03" db="EMBL/GenBank/DDBJ databases">
        <authorList>
            <person name="Keele B.F."/>
        </authorList>
    </citation>
    <scope>NUCLEOTIDE SEQUENCE [LARGE SCALE GENOMIC DNA]</scope>
    <source>
        <strain evidence="4 5">CECT 8811</strain>
    </source>
</reference>
<protein>
    <submittedName>
        <fullName evidence="4">Universal stress protein F</fullName>
    </submittedName>
</protein>
<evidence type="ECO:0000259" key="3">
    <source>
        <dbReference type="Pfam" id="PF00582"/>
    </source>
</evidence>
<evidence type="ECO:0000313" key="4">
    <source>
        <dbReference type="EMBL" id="SPF77046.1"/>
    </source>
</evidence>
<keyword evidence="2" id="KW-0175">Coiled coil</keyword>
<organism evidence="4 5">
    <name type="scientific">Aliiroseovarius pelagivivens</name>
    <dbReference type="NCBI Taxonomy" id="1639690"/>
    <lineage>
        <taxon>Bacteria</taxon>
        <taxon>Pseudomonadati</taxon>
        <taxon>Pseudomonadota</taxon>
        <taxon>Alphaproteobacteria</taxon>
        <taxon>Rhodobacterales</taxon>
        <taxon>Paracoccaceae</taxon>
        <taxon>Aliiroseovarius</taxon>
    </lineage>
</organism>
<name>A0A2R8ALZ9_9RHOB</name>
<dbReference type="CDD" id="cd00293">
    <property type="entry name" value="USP-like"/>
    <property type="match status" value="1"/>
</dbReference>
<evidence type="ECO:0000256" key="2">
    <source>
        <dbReference type="SAM" id="Coils"/>
    </source>
</evidence>
<dbReference type="SUPFAM" id="SSF52402">
    <property type="entry name" value="Adenine nucleotide alpha hydrolases-like"/>
    <property type="match status" value="1"/>
</dbReference>
<proteinExistence type="inferred from homology"/>
<feature type="coiled-coil region" evidence="2">
    <location>
        <begin position="53"/>
        <end position="80"/>
    </location>
</feature>
<keyword evidence="5" id="KW-1185">Reference proteome</keyword>
<dbReference type="OrthoDB" id="9792500at2"/>
<evidence type="ECO:0000313" key="5">
    <source>
        <dbReference type="Proteomes" id="UP000244911"/>
    </source>
</evidence>
<accession>A0A2R8ALZ9</accession>
<gene>
    <name evidence="4" type="primary">uspF_1</name>
    <name evidence="4" type="ORF">ALP8811_02067</name>
</gene>
<comment type="similarity">
    <text evidence="1">Belongs to the universal stress protein A family.</text>
</comment>
<dbReference type="Pfam" id="PF00582">
    <property type="entry name" value="Usp"/>
    <property type="match status" value="1"/>
</dbReference>
<sequence length="135" mass="14654">MYKNILVPIALDHDRNTSEALAIANAISEDGAKITALHVMEEVPAYVAQYLPEGQLEDNVNELERRLQDELKDASNVSIAVISGHAGHAIVDYAKDNKVDCIVVASHRPGLTDFFLGSTAARVVRHAPCAVHVSR</sequence>
<dbReference type="PANTHER" id="PTHR46268:SF6">
    <property type="entry name" value="UNIVERSAL STRESS PROTEIN UP12"/>
    <property type="match status" value="1"/>
</dbReference>
<dbReference type="EMBL" id="OMOI01000001">
    <property type="protein sequence ID" value="SPF77046.1"/>
    <property type="molecule type" value="Genomic_DNA"/>
</dbReference>
<dbReference type="PRINTS" id="PR01438">
    <property type="entry name" value="UNVRSLSTRESS"/>
</dbReference>
<feature type="domain" description="UspA" evidence="3">
    <location>
        <begin position="1"/>
        <end position="135"/>
    </location>
</feature>
<dbReference type="RefSeq" id="WP_108857006.1">
    <property type="nucleotide sequence ID" value="NZ_OMOI01000001.1"/>
</dbReference>
<dbReference type="InterPro" id="IPR006015">
    <property type="entry name" value="Universal_stress_UspA"/>
</dbReference>
<dbReference type="InterPro" id="IPR006016">
    <property type="entry name" value="UspA"/>
</dbReference>
<dbReference type="PANTHER" id="PTHR46268">
    <property type="entry name" value="STRESS RESPONSE PROTEIN NHAX"/>
    <property type="match status" value="1"/>
</dbReference>
<dbReference type="AlphaFoldDB" id="A0A2R8ALZ9"/>
<evidence type="ECO:0000256" key="1">
    <source>
        <dbReference type="ARBA" id="ARBA00008791"/>
    </source>
</evidence>
<dbReference type="Proteomes" id="UP000244911">
    <property type="component" value="Unassembled WGS sequence"/>
</dbReference>
<dbReference type="InterPro" id="IPR014729">
    <property type="entry name" value="Rossmann-like_a/b/a_fold"/>
</dbReference>
<dbReference type="Gene3D" id="3.40.50.620">
    <property type="entry name" value="HUPs"/>
    <property type="match status" value="1"/>
</dbReference>